<dbReference type="GO" id="GO:0071713">
    <property type="term" value="F:para-aminobenzoyl-glutamate hydrolase activity"/>
    <property type="evidence" value="ECO:0007669"/>
    <property type="project" value="TreeGrafter"/>
</dbReference>
<feature type="domain" description="Peptidase M20 dimerisation" evidence="1">
    <location>
        <begin position="186"/>
        <end position="279"/>
    </location>
</feature>
<dbReference type="eggNOG" id="COG1473">
    <property type="taxonomic scope" value="Bacteria"/>
</dbReference>
<dbReference type="SUPFAM" id="SSF55031">
    <property type="entry name" value="Bacterial exopeptidase dimerisation domain"/>
    <property type="match status" value="1"/>
</dbReference>
<dbReference type="GO" id="GO:0005737">
    <property type="term" value="C:cytoplasm"/>
    <property type="evidence" value="ECO:0007669"/>
    <property type="project" value="TreeGrafter"/>
</dbReference>
<dbReference type="FunFam" id="3.30.70.360:FF:000004">
    <property type="entry name" value="Peptidase M20 domain-containing protein 2"/>
    <property type="match status" value="1"/>
</dbReference>
<dbReference type="Gene3D" id="3.40.630.10">
    <property type="entry name" value="Zn peptidases"/>
    <property type="match status" value="2"/>
</dbReference>
<dbReference type="InterPro" id="IPR002933">
    <property type="entry name" value="Peptidase_M20"/>
</dbReference>
<evidence type="ECO:0000313" key="3">
    <source>
        <dbReference type="Proteomes" id="UP000029055"/>
    </source>
</evidence>
<protein>
    <submittedName>
        <fullName evidence="2">Aminobenzoyl-glutamate utilization protein B</fullName>
    </submittedName>
</protein>
<dbReference type="Pfam" id="PF01546">
    <property type="entry name" value="Peptidase_M20"/>
    <property type="match status" value="1"/>
</dbReference>
<dbReference type="PANTHER" id="PTHR30575">
    <property type="entry name" value="PEPTIDASE M20"/>
    <property type="match status" value="1"/>
</dbReference>
<dbReference type="STRING" id="77635.BISU_1628"/>
<proteinExistence type="predicted"/>
<dbReference type="EMBL" id="JGZR01000008">
    <property type="protein sequence ID" value="KFJ02429.1"/>
    <property type="molecule type" value="Genomic_DNA"/>
</dbReference>
<dbReference type="Proteomes" id="UP000029055">
    <property type="component" value="Unassembled WGS sequence"/>
</dbReference>
<dbReference type="NCBIfam" id="TIGR01891">
    <property type="entry name" value="amidohydrolases"/>
    <property type="match status" value="1"/>
</dbReference>
<dbReference type="Gene3D" id="3.30.70.360">
    <property type="match status" value="1"/>
</dbReference>
<dbReference type="PIRSF" id="PIRSF037227">
    <property type="entry name" value="Aminobenzoyl-glu_utiliz_pB"/>
    <property type="match status" value="1"/>
</dbReference>
<dbReference type="Pfam" id="PF07687">
    <property type="entry name" value="M20_dimer"/>
    <property type="match status" value="1"/>
</dbReference>
<comment type="caution">
    <text evidence="2">The sequence shown here is derived from an EMBL/GenBank/DDBJ whole genome shotgun (WGS) entry which is preliminary data.</text>
</comment>
<dbReference type="InterPro" id="IPR017439">
    <property type="entry name" value="Amidohydrolase"/>
</dbReference>
<dbReference type="InterPro" id="IPR036264">
    <property type="entry name" value="Bact_exopeptidase_dim_dom"/>
</dbReference>
<reference evidence="2 3" key="1">
    <citation type="submission" date="2014-03" db="EMBL/GenBank/DDBJ databases">
        <title>Genomics of Bifidobacteria.</title>
        <authorList>
            <person name="Ventura M."/>
            <person name="Milani C."/>
            <person name="Lugli G.A."/>
        </authorList>
    </citation>
    <scope>NUCLEOTIDE SEQUENCE [LARGE SCALE GENOMIC DNA]</scope>
    <source>
        <strain evidence="2 3">LMG 11597</strain>
    </source>
</reference>
<accession>A0A087E3S8</accession>
<dbReference type="RefSeq" id="WP_024464276.1">
    <property type="nucleotide sequence ID" value="NZ_CP062939.1"/>
</dbReference>
<evidence type="ECO:0000259" key="1">
    <source>
        <dbReference type="Pfam" id="PF07687"/>
    </source>
</evidence>
<dbReference type="OrthoDB" id="9781032at2"/>
<evidence type="ECO:0000313" key="2">
    <source>
        <dbReference type="EMBL" id="KFJ02429.1"/>
    </source>
</evidence>
<dbReference type="InterPro" id="IPR017145">
    <property type="entry name" value="Aminobenzoyl-glu_utiliz_pB"/>
</dbReference>
<dbReference type="GO" id="GO:0016805">
    <property type="term" value="F:dipeptidase activity"/>
    <property type="evidence" value="ECO:0007669"/>
    <property type="project" value="TreeGrafter"/>
</dbReference>
<dbReference type="SUPFAM" id="SSF53187">
    <property type="entry name" value="Zn-dependent exopeptidases"/>
    <property type="match status" value="1"/>
</dbReference>
<dbReference type="PANTHER" id="PTHR30575:SF0">
    <property type="entry name" value="XAA-ARG DIPEPTIDASE"/>
    <property type="match status" value="1"/>
</dbReference>
<dbReference type="InterPro" id="IPR011650">
    <property type="entry name" value="Peptidase_M20_dimer"/>
</dbReference>
<dbReference type="AlphaFoldDB" id="A0A087E3S8"/>
<dbReference type="GO" id="GO:0046657">
    <property type="term" value="P:folic acid catabolic process"/>
    <property type="evidence" value="ECO:0007669"/>
    <property type="project" value="TreeGrafter"/>
</dbReference>
<dbReference type="InterPro" id="IPR052030">
    <property type="entry name" value="Peptidase_M20/M20A_hydrolases"/>
</dbReference>
<name>A0A087E3S8_9BIFI</name>
<keyword evidence="3" id="KW-1185">Reference proteome</keyword>
<organism evidence="2 3">
    <name type="scientific">Bifidobacterium subtile</name>
    <dbReference type="NCBI Taxonomy" id="77635"/>
    <lineage>
        <taxon>Bacteria</taxon>
        <taxon>Bacillati</taxon>
        <taxon>Actinomycetota</taxon>
        <taxon>Actinomycetes</taxon>
        <taxon>Bifidobacteriales</taxon>
        <taxon>Bifidobacteriaceae</taxon>
        <taxon>Bifidobacterium</taxon>
    </lineage>
</organism>
<gene>
    <name evidence="2" type="ORF">BISU_1628</name>
</gene>
<sequence length="479" mass="51524">MDDKQRIMDIVDDKQGEFIEASDRIWDTPETRFAVKRSVEPYYEVLEKEGFSISKGVAGMEYAFIATYGSCKPVIGITAEYDALGNLSQEAGNSERKPLVPGGAGQGCGHNVLGTTALGAAVALKTLMEEKQLTGTLRLYGCPAEESGYGKAFMARDGVFDDLDAAFTCHPMDTTAVVGSASLAVMQANFEFTGVAAHAAAAPEMGRDALDAAELMNVGVQFLREHIIDQARIHYAFLDAGGESANVVHPSSKIYYFVRAPRLDQVKEIYDRVVNIAKGAALMTDTTLHIDFDSACANYIPNHPLSEAMDANLDLIGPLQLTPQELAFEKDIQEHSAQPGLIDKLTARTKEAFPGKTPEEISEIANSGIALPKFPLVFTDNPKGQGSTDVGDVSWCTPTTYVAVGFEPQGMSPHSWQWVANGKSSVAHKGLVLGAKTIALTAYDALTNPDLIKAAREAFEQDLDGATYTSVIPPEVVPH</sequence>